<dbReference type="OrthoDB" id="5432602at2"/>
<gene>
    <name evidence="3" type="ORF">BC781_1011419</name>
</gene>
<evidence type="ECO:0000313" key="3">
    <source>
        <dbReference type="EMBL" id="PWJ45021.1"/>
    </source>
</evidence>
<dbReference type="Proteomes" id="UP000245535">
    <property type="component" value="Unassembled WGS sequence"/>
</dbReference>
<name>A0A315ZHM5_SEDFL</name>
<dbReference type="InterPro" id="IPR007607">
    <property type="entry name" value="BacA/B"/>
</dbReference>
<evidence type="ECO:0000313" key="4">
    <source>
        <dbReference type="Proteomes" id="UP000245535"/>
    </source>
</evidence>
<dbReference type="AlphaFoldDB" id="A0A315ZHM5"/>
<organism evidence="3 4">
    <name type="scientific">Sediminitomix flava</name>
    <dbReference type="NCBI Taxonomy" id="379075"/>
    <lineage>
        <taxon>Bacteria</taxon>
        <taxon>Pseudomonadati</taxon>
        <taxon>Bacteroidota</taxon>
        <taxon>Cytophagia</taxon>
        <taxon>Cytophagales</taxon>
        <taxon>Flammeovirgaceae</taxon>
        <taxon>Sediminitomix</taxon>
    </lineage>
</organism>
<proteinExistence type="inferred from homology"/>
<keyword evidence="4" id="KW-1185">Reference proteome</keyword>
<dbReference type="EMBL" id="QGDO01000001">
    <property type="protein sequence ID" value="PWJ45021.1"/>
    <property type="molecule type" value="Genomic_DNA"/>
</dbReference>
<evidence type="ECO:0000256" key="1">
    <source>
        <dbReference type="ARBA" id="ARBA00044755"/>
    </source>
</evidence>
<dbReference type="PANTHER" id="PTHR35024">
    <property type="entry name" value="HYPOTHETICAL CYTOSOLIC PROTEIN"/>
    <property type="match status" value="1"/>
</dbReference>
<dbReference type="PANTHER" id="PTHR35024:SF4">
    <property type="entry name" value="POLYMER-FORMING CYTOSKELETAL PROTEIN"/>
    <property type="match status" value="1"/>
</dbReference>
<sequence>MAVQDMSQSTNQIAKGTKITGDIETSGIFRLDGELKGNILSKSKVAMGPGSVVEGDLVAKNAEIEGEVKGKVIVEELLVLKPSAVVHGNIQATKMIMESGAQFNGTCQMGPDAVKGNQAAPKPANNKQKVTA</sequence>
<comment type="similarity">
    <text evidence="1">Belongs to the bactofilin family.</text>
</comment>
<feature type="region of interest" description="Disordered" evidence="2">
    <location>
        <begin position="112"/>
        <end position="132"/>
    </location>
</feature>
<comment type="caution">
    <text evidence="3">The sequence shown here is derived from an EMBL/GenBank/DDBJ whole genome shotgun (WGS) entry which is preliminary data.</text>
</comment>
<protein>
    <submittedName>
        <fullName evidence="3">Cytoskeletal protein CcmA (Bactofilin family)</fullName>
    </submittedName>
</protein>
<reference evidence="3 4" key="1">
    <citation type="submission" date="2018-03" db="EMBL/GenBank/DDBJ databases">
        <title>Genomic Encyclopedia of Archaeal and Bacterial Type Strains, Phase II (KMG-II): from individual species to whole genera.</title>
        <authorList>
            <person name="Goeker M."/>
        </authorList>
    </citation>
    <scope>NUCLEOTIDE SEQUENCE [LARGE SCALE GENOMIC DNA]</scope>
    <source>
        <strain evidence="3 4">DSM 28229</strain>
    </source>
</reference>
<accession>A0A315ZHM5</accession>
<evidence type="ECO:0000256" key="2">
    <source>
        <dbReference type="SAM" id="MobiDB-lite"/>
    </source>
</evidence>
<dbReference type="Pfam" id="PF04519">
    <property type="entry name" value="Bactofilin"/>
    <property type="match status" value="1"/>
</dbReference>